<evidence type="ECO:0000259" key="2">
    <source>
        <dbReference type="Pfam" id="PF04807"/>
    </source>
</evidence>
<dbReference type="Pfam" id="PF04807">
    <property type="entry name" value="Gemini_AC4_5"/>
    <property type="match status" value="1"/>
</dbReference>
<evidence type="ECO:0000313" key="3">
    <source>
        <dbReference type="EMBL" id="SIW61196.1"/>
    </source>
</evidence>
<dbReference type="EMBL" id="LT716980">
    <property type="protein sequence ID" value="SIW61196.1"/>
    <property type="molecule type" value="Genomic_DNA"/>
</dbReference>
<evidence type="ECO:0000256" key="1">
    <source>
        <dbReference type="SAM" id="Phobius"/>
    </source>
</evidence>
<keyword evidence="1" id="KW-0812">Transmembrane</keyword>
<feature type="domain" description="Geminivirus AC4/5 conserved" evidence="2">
    <location>
        <begin position="64"/>
        <end position="96"/>
    </location>
</feature>
<keyword evidence="1" id="KW-0472">Membrane</keyword>
<reference evidence="3" key="1">
    <citation type="submission" date="2017-01" db="EMBL/GenBank/DDBJ databases">
        <authorList>
            <person name="Mah S.A."/>
            <person name="Swanson W.J."/>
            <person name="Moy G.W."/>
            <person name="Vacquier V.D."/>
        </authorList>
    </citation>
    <scope>NUCLEOTIDE SEQUENCE</scope>
</reference>
<accession>A0A1W1ELT4</accession>
<gene>
    <name evidence="3" type="primary">C5</name>
</gene>
<protein>
    <submittedName>
        <fullName evidence="3">C5 protein</fullName>
    </submittedName>
</protein>
<dbReference type="InterPro" id="IPR006892">
    <property type="entry name" value="Gemini_AC4_5_cons_dom_1"/>
</dbReference>
<sequence length="122" mass="13690">MGTCHIQHQGILRMILIFPCLLLIVNNIIVNSDKLLDQGLFLGSILATRNCCIPFPQHLVAISMNILDSSGAGLVVKHVEDLSKILRLIHRPSITDQEEHHIVSVIFGLYVFIHPDLTQYID</sequence>
<organism evidence="3">
    <name type="scientific">Hollyhock leaf curl virus</name>
    <dbReference type="NCBI Taxonomy" id="163655"/>
    <lineage>
        <taxon>Viruses</taxon>
        <taxon>Monodnaviria</taxon>
        <taxon>Shotokuvirae</taxon>
        <taxon>Cressdnaviricota</taxon>
        <taxon>Repensiviricetes</taxon>
        <taxon>Geplafuvirales</taxon>
        <taxon>Geminiviridae</taxon>
        <taxon>Begomovirus</taxon>
        <taxon>Begomovirus alceae</taxon>
    </lineage>
</organism>
<feature type="transmembrane region" description="Helical" evidence="1">
    <location>
        <begin position="12"/>
        <end position="30"/>
    </location>
</feature>
<name>A0A1W1ELT4_9GEMI</name>
<keyword evidence="1" id="KW-1133">Transmembrane helix</keyword>
<proteinExistence type="predicted"/>
<reference evidence="3" key="2">
    <citation type="submission" date="2017-04" db="EMBL/GenBank/DDBJ databases">
        <title>Molecular characterization of Hollyhock leaf curl virus and associated DNA-satellites infecting Malva parviflora in Pakistan.</title>
        <authorList>
            <person name="Sattar M.N."/>
            <person name="Qurashi F."/>
            <person name="Iqbal Z."/>
            <person name="Haider M.S."/>
        </authorList>
    </citation>
    <scope>NUCLEOTIDE SEQUENCE</scope>
</reference>